<dbReference type="Proteomes" id="UP000824782">
    <property type="component" value="Unassembled WGS sequence"/>
</dbReference>
<organism evidence="1 2">
    <name type="scientific">Engystomops pustulosus</name>
    <name type="common">Tungara frog</name>
    <name type="synonym">Physalaemus pustulosus</name>
    <dbReference type="NCBI Taxonomy" id="76066"/>
    <lineage>
        <taxon>Eukaryota</taxon>
        <taxon>Metazoa</taxon>
        <taxon>Chordata</taxon>
        <taxon>Craniata</taxon>
        <taxon>Vertebrata</taxon>
        <taxon>Euteleostomi</taxon>
        <taxon>Amphibia</taxon>
        <taxon>Batrachia</taxon>
        <taxon>Anura</taxon>
        <taxon>Neobatrachia</taxon>
        <taxon>Hyloidea</taxon>
        <taxon>Leptodactylidae</taxon>
        <taxon>Leiuperinae</taxon>
        <taxon>Engystomops</taxon>
    </lineage>
</organism>
<keyword evidence="2" id="KW-1185">Reference proteome</keyword>
<dbReference type="PANTHER" id="PTHR46464">
    <property type="entry name" value="ANK_REP_REGION DOMAIN-CONTAINING PROTEIN"/>
    <property type="match status" value="1"/>
</dbReference>
<proteinExistence type="predicted"/>
<dbReference type="PANTHER" id="PTHR46464:SF2">
    <property type="entry name" value="ANKYRIN AND ARMADILLO REPEAT-CONTAINING PROTEIN"/>
    <property type="match status" value="1"/>
</dbReference>
<dbReference type="SUPFAM" id="SSF48371">
    <property type="entry name" value="ARM repeat"/>
    <property type="match status" value="1"/>
</dbReference>
<accession>A0AAV7AUQ3</accession>
<dbReference type="InterPro" id="IPR011989">
    <property type="entry name" value="ARM-like"/>
</dbReference>
<reference evidence="1" key="1">
    <citation type="thesis" date="2020" institute="ProQuest LLC" country="789 East Eisenhower Parkway, Ann Arbor, MI, USA">
        <title>Comparative Genomics and Chromosome Evolution.</title>
        <authorList>
            <person name="Mudd A.B."/>
        </authorList>
    </citation>
    <scope>NUCLEOTIDE SEQUENCE</scope>
    <source>
        <strain evidence="1">237g6f4</strain>
        <tissue evidence="1">Blood</tissue>
    </source>
</reference>
<evidence type="ECO:0000313" key="1">
    <source>
        <dbReference type="EMBL" id="KAG8562568.1"/>
    </source>
</evidence>
<dbReference type="AlphaFoldDB" id="A0AAV7AUQ3"/>
<dbReference type="InterPro" id="IPR043379">
    <property type="entry name" value="ANKAR"/>
</dbReference>
<gene>
    <name evidence="1" type="ORF">GDO81_015731</name>
</gene>
<evidence type="ECO:0000313" key="2">
    <source>
        <dbReference type="Proteomes" id="UP000824782"/>
    </source>
</evidence>
<protein>
    <submittedName>
        <fullName evidence="1">Uncharacterized protein</fullName>
    </submittedName>
</protein>
<dbReference type="EMBL" id="WNYA01000007">
    <property type="protein sequence ID" value="KAG8562567.1"/>
    <property type="molecule type" value="Genomic_DNA"/>
</dbReference>
<comment type="caution">
    <text evidence="1">The sequence shown here is derived from an EMBL/GenBank/DDBJ whole genome shotgun (WGS) entry which is preliminary data.</text>
</comment>
<name>A0AAV7AUQ3_ENGPU</name>
<dbReference type="Gene3D" id="1.25.10.10">
    <property type="entry name" value="Leucine-rich Repeat Variant"/>
    <property type="match status" value="1"/>
</dbReference>
<dbReference type="EMBL" id="WNYA01000007">
    <property type="protein sequence ID" value="KAG8562568.1"/>
    <property type="molecule type" value="Genomic_DNA"/>
</dbReference>
<dbReference type="InterPro" id="IPR016024">
    <property type="entry name" value="ARM-type_fold"/>
</dbReference>
<sequence>MAVLAHIISDKDPSYSCAVGIQTLVRLLESSQSSDTLALTADCVARLSHARTGLSAAMVSIDIVSLLCPLLVSPSQQVKGSASIALSFLSFNPLAERQLLQRCRRNPELMKILIYYNKKRRWSESFLGRWRHIREMTLPPIRRTTVCMMSSGKQTRDRRNIQDSAGNQIFAAQDHVF</sequence>